<feature type="transmembrane region" description="Helical" evidence="8">
    <location>
        <begin position="71"/>
        <end position="92"/>
    </location>
</feature>
<feature type="transmembrane region" description="Helical" evidence="8">
    <location>
        <begin position="320"/>
        <end position="340"/>
    </location>
</feature>
<feature type="transmembrane region" description="Helical" evidence="8">
    <location>
        <begin position="155"/>
        <end position="177"/>
    </location>
</feature>
<dbReference type="GO" id="GO:0016020">
    <property type="term" value="C:membrane"/>
    <property type="evidence" value="ECO:0007669"/>
    <property type="project" value="UniProtKB-SubCell"/>
</dbReference>
<keyword evidence="4" id="KW-0346">Stress response</keyword>
<keyword evidence="2 8" id="KW-0812">Transmembrane</keyword>
<dbReference type="EMBL" id="LK032121">
    <property type="protein sequence ID" value="CDY21485.1"/>
    <property type="molecule type" value="Genomic_DNA"/>
</dbReference>
<dbReference type="GO" id="GO:0009725">
    <property type="term" value="P:response to hormone"/>
    <property type="evidence" value="ECO:0000318"/>
    <property type="project" value="GO_Central"/>
</dbReference>
<evidence type="ECO:0000256" key="3">
    <source>
        <dbReference type="ARBA" id="ARBA00022989"/>
    </source>
</evidence>
<evidence type="ECO:0000313" key="9">
    <source>
        <dbReference type="EMBL" id="CDY21485.1"/>
    </source>
</evidence>
<evidence type="ECO:0000313" key="10">
    <source>
        <dbReference type="Proteomes" id="UP000028999"/>
    </source>
</evidence>
<evidence type="ECO:0000256" key="6">
    <source>
        <dbReference type="PIRSR" id="PIRSR604254-1"/>
    </source>
</evidence>
<keyword evidence="3 8" id="KW-1133">Transmembrane helix</keyword>
<feature type="transmembrane region" description="Helical" evidence="8">
    <location>
        <begin position="189"/>
        <end position="210"/>
    </location>
</feature>
<dbReference type="PANTHER" id="PTHR20855:SF108">
    <property type="entry name" value="HEPTAHELICAL TRANSMEMBRANE PROTEIN 3"/>
    <property type="match status" value="1"/>
</dbReference>
<keyword evidence="7" id="KW-0175">Coiled coil</keyword>
<dbReference type="PANTHER" id="PTHR20855">
    <property type="entry name" value="ADIPOR/PROGESTIN RECEPTOR-RELATED"/>
    <property type="match status" value="1"/>
</dbReference>
<feature type="binding site" evidence="6">
    <location>
        <position position="318"/>
    </location>
    <ligand>
        <name>Zn(2+)</name>
        <dbReference type="ChEBI" id="CHEBI:29105"/>
    </ligand>
</feature>
<name>A0A078G4V4_BRANA</name>
<accession>A0A078G4V4</accession>
<dbReference type="STRING" id="3708.A0A078G4V4"/>
<evidence type="ECO:0000256" key="1">
    <source>
        <dbReference type="ARBA" id="ARBA00004141"/>
    </source>
</evidence>
<dbReference type="PaxDb" id="3708-A0A078G4V4"/>
<dbReference type="GO" id="GO:0038023">
    <property type="term" value="F:signaling receptor activity"/>
    <property type="evidence" value="ECO:0000318"/>
    <property type="project" value="GO_Central"/>
</dbReference>
<dbReference type="Gramene" id="CDY21485">
    <property type="protein sequence ID" value="CDY21485"/>
    <property type="gene ID" value="GSBRNA2T00015907001"/>
</dbReference>
<evidence type="ECO:0000256" key="8">
    <source>
        <dbReference type="SAM" id="Phobius"/>
    </source>
</evidence>
<sequence length="475" mass="54672">MKGRRAARKSSAMVTVIDAKRFQTRMVRRLMKFEELPGYLQDNEFIHDHYRCQWSLRDTFLSTFSWHNETLNIWTHLIGFVLFLWMMVVSSLETTELGLAGLFNRMSGAWMISLSSNQSLLHHDLNMTQHMSLLNSQAEVNHHNHHQEVVPKWPWLVYLAGAMGCLICSSVSHLFACHSKRFNLFFWRLDYAGISLMIVSSFFAPIYYAFSCHTNFRFLYLSSISILGLLAIITLLSPALSTPRFRPFRAALFLAMGFSSVVPASHVLFLYWGHPNVLFALSCELATGISYAAGAVFYVSRVPERLKPGAFDIAGHSHQIFHVFVVLGALVHCVATLLIVDFRRASLSCVEMEEELRDMKARKDYYNMLHAVSDAQQGIPQFCPCGALTKEVVDEDDTYDYLPGKRYFICCEFENDGMHFRQPWVTGMQQEVERFKKVFNEQEKLKRECEALKEQVKMLHLRLNELESSHSEVSV</sequence>
<proteinExistence type="predicted"/>
<dbReference type="AlphaFoldDB" id="A0A078G4V4"/>
<dbReference type="Proteomes" id="UP000028999">
    <property type="component" value="Unassembled WGS sequence"/>
</dbReference>
<organism evidence="9 10">
    <name type="scientific">Brassica napus</name>
    <name type="common">Rape</name>
    <dbReference type="NCBI Taxonomy" id="3708"/>
    <lineage>
        <taxon>Eukaryota</taxon>
        <taxon>Viridiplantae</taxon>
        <taxon>Streptophyta</taxon>
        <taxon>Embryophyta</taxon>
        <taxon>Tracheophyta</taxon>
        <taxon>Spermatophyta</taxon>
        <taxon>Magnoliopsida</taxon>
        <taxon>eudicotyledons</taxon>
        <taxon>Gunneridae</taxon>
        <taxon>Pentapetalae</taxon>
        <taxon>rosids</taxon>
        <taxon>malvids</taxon>
        <taxon>Brassicales</taxon>
        <taxon>Brassicaceae</taxon>
        <taxon>Brassiceae</taxon>
        <taxon>Brassica</taxon>
    </lineage>
</organism>
<protein>
    <submittedName>
        <fullName evidence="9">BnaC03g27120D protein</fullName>
    </submittedName>
</protein>
<dbReference type="InterPro" id="IPR004254">
    <property type="entry name" value="AdipoR/HlyIII-related"/>
</dbReference>
<evidence type="ECO:0000256" key="5">
    <source>
        <dbReference type="ARBA" id="ARBA00023136"/>
    </source>
</evidence>
<keyword evidence="5 8" id="KW-0472">Membrane</keyword>
<evidence type="ECO:0000256" key="2">
    <source>
        <dbReference type="ARBA" id="ARBA00022692"/>
    </source>
</evidence>
<dbReference type="OMA" id="MGHAYET"/>
<dbReference type="GO" id="GO:0009744">
    <property type="term" value="P:response to sucrose"/>
    <property type="evidence" value="ECO:0007669"/>
    <property type="project" value="UniProtKB-ARBA"/>
</dbReference>
<evidence type="ECO:0000256" key="4">
    <source>
        <dbReference type="ARBA" id="ARBA00023016"/>
    </source>
</evidence>
<feature type="transmembrane region" description="Helical" evidence="8">
    <location>
        <begin position="248"/>
        <end position="272"/>
    </location>
</feature>
<keyword evidence="6" id="KW-0862">Zinc</keyword>
<comment type="subcellular location">
    <subcellularLocation>
        <location evidence="1">Membrane</location>
        <topology evidence="1">Multi-pass membrane protein</topology>
    </subcellularLocation>
</comment>
<dbReference type="Pfam" id="PF03006">
    <property type="entry name" value="HlyIII"/>
    <property type="match status" value="1"/>
</dbReference>
<feature type="coiled-coil region" evidence="7">
    <location>
        <begin position="428"/>
        <end position="469"/>
    </location>
</feature>
<feature type="transmembrane region" description="Helical" evidence="8">
    <location>
        <begin position="278"/>
        <end position="299"/>
    </location>
</feature>
<evidence type="ECO:0000256" key="7">
    <source>
        <dbReference type="SAM" id="Coils"/>
    </source>
</evidence>
<reference evidence="9 10" key="1">
    <citation type="journal article" date="2014" name="Science">
        <title>Plant genetics. Early allopolyploid evolution in the post-Neolithic Brassica napus oilseed genome.</title>
        <authorList>
            <person name="Chalhoub B."/>
            <person name="Denoeud F."/>
            <person name="Liu S."/>
            <person name="Parkin I.A."/>
            <person name="Tang H."/>
            <person name="Wang X."/>
            <person name="Chiquet J."/>
            <person name="Belcram H."/>
            <person name="Tong C."/>
            <person name="Samans B."/>
            <person name="Correa M."/>
            <person name="Da Silva C."/>
            <person name="Just J."/>
            <person name="Falentin C."/>
            <person name="Koh C.S."/>
            <person name="Le Clainche I."/>
            <person name="Bernard M."/>
            <person name="Bento P."/>
            <person name="Noel B."/>
            <person name="Labadie K."/>
            <person name="Alberti A."/>
            <person name="Charles M."/>
            <person name="Arnaud D."/>
            <person name="Guo H."/>
            <person name="Daviaud C."/>
            <person name="Alamery S."/>
            <person name="Jabbari K."/>
            <person name="Zhao M."/>
            <person name="Edger P.P."/>
            <person name="Chelaifa H."/>
            <person name="Tack D."/>
            <person name="Lassalle G."/>
            <person name="Mestiri I."/>
            <person name="Schnel N."/>
            <person name="Le Paslier M.C."/>
            <person name="Fan G."/>
            <person name="Renault V."/>
            <person name="Bayer P.E."/>
            <person name="Golicz A.A."/>
            <person name="Manoli S."/>
            <person name="Lee T.H."/>
            <person name="Thi V.H."/>
            <person name="Chalabi S."/>
            <person name="Hu Q."/>
            <person name="Fan C."/>
            <person name="Tollenaere R."/>
            <person name="Lu Y."/>
            <person name="Battail C."/>
            <person name="Shen J."/>
            <person name="Sidebottom C.H."/>
            <person name="Wang X."/>
            <person name="Canaguier A."/>
            <person name="Chauveau A."/>
            <person name="Berard A."/>
            <person name="Deniot G."/>
            <person name="Guan M."/>
            <person name="Liu Z."/>
            <person name="Sun F."/>
            <person name="Lim Y.P."/>
            <person name="Lyons E."/>
            <person name="Town C.D."/>
            <person name="Bancroft I."/>
            <person name="Wang X."/>
            <person name="Meng J."/>
            <person name="Ma J."/>
            <person name="Pires J.C."/>
            <person name="King G.J."/>
            <person name="Brunel D."/>
            <person name="Delourme R."/>
            <person name="Renard M."/>
            <person name="Aury J.M."/>
            <person name="Adams K.L."/>
            <person name="Batley J."/>
            <person name="Snowdon R.J."/>
            <person name="Tost J."/>
            <person name="Edwards D."/>
            <person name="Zhou Y."/>
            <person name="Hua W."/>
            <person name="Sharpe A.G."/>
            <person name="Paterson A.H."/>
            <person name="Guan C."/>
            <person name="Wincker P."/>
        </authorList>
    </citation>
    <scope>NUCLEOTIDE SEQUENCE [LARGE SCALE GENOMIC DNA]</scope>
    <source>
        <strain evidence="10">cv. Darmor-bzh</strain>
    </source>
</reference>
<feature type="transmembrane region" description="Helical" evidence="8">
    <location>
        <begin position="216"/>
        <end position="236"/>
    </location>
</feature>
<feature type="binding site" evidence="6">
    <location>
        <position position="173"/>
    </location>
    <ligand>
        <name>Zn(2+)</name>
        <dbReference type="ChEBI" id="CHEBI:29105"/>
    </ligand>
</feature>
<gene>
    <name evidence="9" type="primary">BnaC03g27120D</name>
    <name evidence="9" type="ORF">GSBRNA2T00015907001</name>
</gene>
<dbReference type="GO" id="GO:0046872">
    <property type="term" value="F:metal ion binding"/>
    <property type="evidence" value="ECO:0007669"/>
    <property type="project" value="UniProtKB-KW"/>
</dbReference>
<feature type="binding site" evidence="6">
    <location>
        <position position="322"/>
    </location>
    <ligand>
        <name>Zn(2+)</name>
        <dbReference type="ChEBI" id="CHEBI:29105"/>
    </ligand>
</feature>
<keyword evidence="10" id="KW-1185">Reference proteome</keyword>
<keyword evidence="6" id="KW-0479">Metal-binding</keyword>